<dbReference type="EMBL" id="JACHNC010000001">
    <property type="protein sequence ID" value="MBB4753202.1"/>
    <property type="molecule type" value="Genomic_DNA"/>
</dbReference>
<organism evidence="3 4">
    <name type="scientific">Actinoplanes lobatus</name>
    <dbReference type="NCBI Taxonomy" id="113568"/>
    <lineage>
        <taxon>Bacteria</taxon>
        <taxon>Bacillati</taxon>
        <taxon>Actinomycetota</taxon>
        <taxon>Actinomycetes</taxon>
        <taxon>Micromonosporales</taxon>
        <taxon>Micromonosporaceae</taxon>
        <taxon>Actinoplanes</taxon>
    </lineage>
</organism>
<dbReference type="AlphaFoldDB" id="A0A7W7HMV2"/>
<evidence type="ECO:0000256" key="1">
    <source>
        <dbReference type="SAM" id="MobiDB-lite"/>
    </source>
</evidence>
<evidence type="ECO:0000313" key="5">
    <source>
        <dbReference type="Proteomes" id="UP000631312"/>
    </source>
</evidence>
<evidence type="ECO:0000313" key="2">
    <source>
        <dbReference type="EMBL" id="GIE42938.1"/>
    </source>
</evidence>
<name>A0A7W7HMV2_9ACTN</name>
<dbReference type="RefSeq" id="WP_188124929.1">
    <property type="nucleotide sequence ID" value="NZ_BOMP01000099.1"/>
</dbReference>
<proteinExistence type="predicted"/>
<evidence type="ECO:0000313" key="3">
    <source>
        <dbReference type="EMBL" id="MBB4753202.1"/>
    </source>
</evidence>
<feature type="compositionally biased region" description="Basic and acidic residues" evidence="1">
    <location>
        <begin position="1"/>
        <end position="29"/>
    </location>
</feature>
<gene>
    <name evidence="2" type="ORF">Alo02nite_58360</name>
    <name evidence="3" type="ORF">BJ964_007363</name>
</gene>
<accession>A0A7W7HMV2</accession>
<reference evidence="3 4" key="1">
    <citation type="submission" date="2020-08" db="EMBL/GenBank/DDBJ databases">
        <title>Sequencing the genomes of 1000 actinobacteria strains.</title>
        <authorList>
            <person name="Klenk H.-P."/>
        </authorList>
    </citation>
    <scope>NUCLEOTIDE SEQUENCE [LARGE SCALE GENOMIC DNA]</scope>
    <source>
        <strain evidence="3 4">DSM 43150</strain>
    </source>
</reference>
<protein>
    <submittedName>
        <fullName evidence="3">Uncharacterized protein</fullName>
    </submittedName>
</protein>
<dbReference type="Proteomes" id="UP000631312">
    <property type="component" value="Unassembled WGS sequence"/>
</dbReference>
<dbReference type="Proteomes" id="UP000590511">
    <property type="component" value="Unassembled WGS sequence"/>
</dbReference>
<feature type="region of interest" description="Disordered" evidence="1">
    <location>
        <begin position="1"/>
        <end position="58"/>
    </location>
</feature>
<sequence>MEEIHPQQESLKIHGDKLAGAFRREKPADDDAGQDATRMPRHPASRARGTLDTAAGRS</sequence>
<keyword evidence="5" id="KW-1185">Reference proteome</keyword>
<evidence type="ECO:0000313" key="4">
    <source>
        <dbReference type="Proteomes" id="UP000590511"/>
    </source>
</evidence>
<dbReference type="EMBL" id="BOMP01000099">
    <property type="protein sequence ID" value="GIE42938.1"/>
    <property type="molecule type" value="Genomic_DNA"/>
</dbReference>
<comment type="caution">
    <text evidence="3">The sequence shown here is derived from an EMBL/GenBank/DDBJ whole genome shotgun (WGS) entry which is preliminary data.</text>
</comment>
<reference evidence="2 5" key="2">
    <citation type="submission" date="2021-01" db="EMBL/GenBank/DDBJ databases">
        <title>Whole genome shotgun sequence of Actinoplanes lobatus NBRC 12513.</title>
        <authorList>
            <person name="Komaki H."/>
            <person name="Tamura T."/>
        </authorList>
    </citation>
    <scope>NUCLEOTIDE SEQUENCE [LARGE SCALE GENOMIC DNA]</scope>
    <source>
        <strain evidence="2 5">NBRC 12513</strain>
    </source>
</reference>